<protein>
    <submittedName>
        <fullName evidence="1">Uncharacterized protein</fullName>
    </submittedName>
</protein>
<dbReference type="AlphaFoldDB" id="A0A844ZE51"/>
<name>A0A844ZE51_9SPHN</name>
<evidence type="ECO:0000313" key="2">
    <source>
        <dbReference type="Proteomes" id="UP000433104"/>
    </source>
</evidence>
<proteinExistence type="predicted"/>
<dbReference type="RefSeq" id="WP_160681649.1">
    <property type="nucleotide sequence ID" value="NZ_WTYW01000001.1"/>
</dbReference>
<gene>
    <name evidence="1" type="ORF">GRI38_04230</name>
</gene>
<reference evidence="1 2" key="1">
    <citation type="submission" date="2019-12" db="EMBL/GenBank/DDBJ databases">
        <title>Genomic-based taxomic classification of the family Erythrobacteraceae.</title>
        <authorList>
            <person name="Xu L."/>
        </authorList>
    </citation>
    <scope>NUCLEOTIDE SEQUENCE [LARGE SCALE GENOMIC DNA]</scope>
    <source>
        <strain evidence="1 2">MCCC 1A09962</strain>
    </source>
</reference>
<comment type="caution">
    <text evidence="1">The sequence shown here is derived from an EMBL/GenBank/DDBJ whole genome shotgun (WGS) entry which is preliminary data.</text>
</comment>
<organism evidence="1 2">
    <name type="scientific">Parapontixanthobacter aurantiacus</name>
    <dbReference type="NCBI Taxonomy" id="1463599"/>
    <lineage>
        <taxon>Bacteria</taxon>
        <taxon>Pseudomonadati</taxon>
        <taxon>Pseudomonadota</taxon>
        <taxon>Alphaproteobacteria</taxon>
        <taxon>Sphingomonadales</taxon>
        <taxon>Erythrobacteraceae</taxon>
        <taxon>Parapontixanthobacter</taxon>
    </lineage>
</organism>
<keyword evidence="2" id="KW-1185">Reference proteome</keyword>
<sequence length="54" mass="6237">MSSRRDMEIRRRTLPETKEEWLRSGTIGSGRLSQHDADRLWNKAKVALVEGGVR</sequence>
<dbReference type="EMBL" id="WTYW01000001">
    <property type="protein sequence ID" value="MXO85230.1"/>
    <property type="molecule type" value="Genomic_DNA"/>
</dbReference>
<accession>A0A844ZE51</accession>
<evidence type="ECO:0000313" key="1">
    <source>
        <dbReference type="EMBL" id="MXO85230.1"/>
    </source>
</evidence>
<dbReference type="Proteomes" id="UP000433104">
    <property type="component" value="Unassembled WGS sequence"/>
</dbReference>